<keyword evidence="3" id="KW-1185">Reference proteome</keyword>
<dbReference type="OrthoDB" id="9858307at2"/>
<dbReference type="STRING" id="1612202.SAMN05421734_10695"/>
<dbReference type="Proteomes" id="UP000242949">
    <property type="component" value="Unassembled WGS sequence"/>
</dbReference>
<evidence type="ECO:0000256" key="1">
    <source>
        <dbReference type="SAM" id="Phobius"/>
    </source>
</evidence>
<reference evidence="3" key="1">
    <citation type="submission" date="2016-09" db="EMBL/GenBank/DDBJ databases">
        <authorList>
            <person name="Varghese N."/>
            <person name="Submissions S."/>
        </authorList>
    </citation>
    <scope>NUCLEOTIDE SEQUENCE [LARGE SCALE GENOMIC DNA]</scope>
    <source>
        <strain evidence="3">S5</strain>
    </source>
</reference>
<keyword evidence="1" id="KW-0812">Transmembrane</keyword>
<gene>
    <name evidence="2" type="ORF">SAMN05421734_10695</name>
</gene>
<evidence type="ECO:0000313" key="3">
    <source>
        <dbReference type="Proteomes" id="UP000242949"/>
    </source>
</evidence>
<accession>A0A1G6KJI2</accession>
<feature type="transmembrane region" description="Helical" evidence="1">
    <location>
        <begin position="53"/>
        <end position="70"/>
    </location>
</feature>
<sequence length="84" mass="10340">MTRFRTVWKWLKERSYFIYLLVASLLFSVNIYMLFEPDLPLHDPVRTELTQLFYFQLVVGLVNLGYFFYYHRKKRFKDSSGDDR</sequence>
<protein>
    <submittedName>
        <fullName evidence="2">Uncharacterized protein</fullName>
    </submittedName>
</protein>
<organism evidence="2 3">
    <name type="scientific">Pelagirhabdus alkalitolerans</name>
    <dbReference type="NCBI Taxonomy" id="1612202"/>
    <lineage>
        <taxon>Bacteria</taxon>
        <taxon>Bacillati</taxon>
        <taxon>Bacillota</taxon>
        <taxon>Bacilli</taxon>
        <taxon>Bacillales</taxon>
        <taxon>Bacillaceae</taxon>
        <taxon>Pelagirhabdus</taxon>
    </lineage>
</organism>
<keyword evidence="1" id="KW-1133">Transmembrane helix</keyword>
<dbReference type="RefSeq" id="WP_090795941.1">
    <property type="nucleotide sequence ID" value="NZ_FMYI01000006.1"/>
</dbReference>
<keyword evidence="1" id="KW-0472">Membrane</keyword>
<proteinExistence type="predicted"/>
<dbReference type="EMBL" id="FMYI01000006">
    <property type="protein sequence ID" value="SDC30476.1"/>
    <property type="molecule type" value="Genomic_DNA"/>
</dbReference>
<dbReference type="AlphaFoldDB" id="A0A1G6KJI2"/>
<feature type="transmembrane region" description="Helical" evidence="1">
    <location>
        <begin position="16"/>
        <end position="33"/>
    </location>
</feature>
<name>A0A1G6KJI2_9BACI</name>
<evidence type="ECO:0000313" key="2">
    <source>
        <dbReference type="EMBL" id="SDC30476.1"/>
    </source>
</evidence>